<dbReference type="PANTHER" id="PTHR48022">
    <property type="entry name" value="PLASTIDIC GLUCOSE TRANSPORTER 4"/>
    <property type="match status" value="1"/>
</dbReference>
<feature type="transmembrane region" description="Helical" evidence="9">
    <location>
        <begin position="424"/>
        <end position="442"/>
    </location>
</feature>
<dbReference type="InterPro" id="IPR020846">
    <property type="entry name" value="MFS_dom"/>
</dbReference>
<evidence type="ECO:0000256" key="7">
    <source>
        <dbReference type="RuleBase" id="RU003346"/>
    </source>
</evidence>
<dbReference type="PROSITE" id="PS50850">
    <property type="entry name" value="MFS"/>
    <property type="match status" value="1"/>
</dbReference>
<keyword evidence="6 9" id="KW-0472">Membrane</keyword>
<comment type="similarity">
    <text evidence="2 7">Belongs to the major facilitator superfamily. Sugar transporter (TC 2.A.1.1) family.</text>
</comment>
<dbReference type="FunFam" id="1.20.1250.20:FF:000134">
    <property type="entry name" value="MFS sugar transporter protein"/>
    <property type="match status" value="1"/>
</dbReference>
<dbReference type="Gene3D" id="1.20.1250.20">
    <property type="entry name" value="MFS general substrate transporter like domains"/>
    <property type="match status" value="1"/>
</dbReference>
<dbReference type="InterPro" id="IPR036259">
    <property type="entry name" value="MFS_trans_sf"/>
</dbReference>
<feature type="transmembrane region" description="Helical" evidence="9">
    <location>
        <begin position="152"/>
        <end position="177"/>
    </location>
</feature>
<dbReference type="STRING" id="246404.A0A507DHP0"/>
<keyword evidence="12" id="KW-1185">Reference proteome</keyword>
<proteinExistence type="inferred from homology"/>
<evidence type="ECO:0000259" key="10">
    <source>
        <dbReference type="PROSITE" id="PS50850"/>
    </source>
</evidence>
<comment type="subcellular location">
    <subcellularLocation>
        <location evidence="1">Membrane</location>
        <topology evidence="1">Multi-pass membrane protein</topology>
    </subcellularLocation>
</comment>
<evidence type="ECO:0000256" key="5">
    <source>
        <dbReference type="ARBA" id="ARBA00022989"/>
    </source>
</evidence>
<dbReference type="Pfam" id="PF00083">
    <property type="entry name" value="Sugar_tr"/>
    <property type="match status" value="1"/>
</dbReference>
<evidence type="ECO:0000256" key="6">
    <source>
        <dbReference type="ARBA" id="ARBA00023136"/>
    </source>
</evidence>
<accession>A0A507DHP0</accession>
<feature type="transmembrane region" description="Helical" evidence="9">
    <location>
        <begin position="448"/>
        <end position="467"/>
    </location>
</feature>
<evidence type="ECO:0000256" key="1">
    <source>
        <dbReference type="ARBA" id="ARBA00004141"/>
    </source>
</evidence>
<dbReference type="PROSITE" id="PS00217">
    <property type="entry name" value="SUGAR_TRANSPORT_2"/>
    <property type="match status" value="1"/>
</dbReference>
<dbReference type="NCBIfam" id="TIGR00879">
    <property type="entry name" value="SP"/>
    <property type="match status" value="1"/>
</dbReference>
<dbReference type="InterPro" id="IPR005828">
    <property type="entry name" value="MFS_sugar_transport-like"/>
</dbReference>
<feature type="transmembrane region" description="Helical" evidence="9">
    <location>
        <begin position="65"/>
        <end position="85"/>
    </location>
</feature>
<sequence>MPSQTTYNWLVAFAAGFGGLLFGYEIGVIGQVLGMEVFQTDFGMTHLDATGKRVDLPNRPYIDGWITTTFLLGCIAGAAACSVLADRVGRKYSIMLSGLFFAVGGGLQAFAVNLGSLLAGRVFSGIAIGIASMVVPLYIAETAPARTRGALTTMYQLMITFGIFVATCVNCVIIKLVDNNSSLEWRIALGMQIVPAAGLISLVYFIPFSPRWLAERGRHEEGLQVIAKLRGLNVFDREAVAEYHMIRACSDADKAIGDASWSELFQGSNGKRMFIAMVNQSLQQLTGINIIMASDTFIPGPYYSSDIFKAMGFENADTLIAFPLANTFVNFLSTFPGMWAVDRFGRKPLLVWGGLGMAIGHAGVYTFLTLSKNYQPYAWGAIISIYVFILSFGSTWGPVVWSYQAEIFPLRVRARGTGIATMTNWTWNAIIAFAFPQVFTALNKQPTVYWIFFSFCIFMFVWAIVCVPETNGKTLEEIGEVFGDRVHDSENVFSSRDRRGGNGAGKPYYAT</sequence>
<feature type="transmembrane region" description="Helical" evidence="9">
    <location>
        <begin position="377"/>
        <end position="403"/>
    </location>
</feature>
<protein>
    <recommendedName>
        <fullName evidence="10">Major facilitator superfamily (MFS) profile domain-containing protein</fullName>
    </recommendedName>
</protein>
<evidence type="ECO:0000256" key="9">
    <source>
        <dbReference type="SAM" id="Phobius"/>
    </source>
</evidence>
<dbReference type="PROSITE" id="PS00216">
    <property type="entry name" value="SUGAR_TRANSPORT_1"/>
    <property type="match status" value="1"/>
</dbReference>
<keyword evidence="3 7" id="KW-0813">Transport</keyword>
<reference evidence="11 12" key="1">
    <citation type="journal article" date="2019" name="Sci. Rep.">
        <title>Comparative genomics of chytrid fungi reveal insights into the obligate biotrophic and pathogenic lifestyle of Synchytrium endobioticum.</title>
        <authorList>
            <person name="van de Vossenberg B.T.L.H."/>
            <person name="Warris S."/>
            <person name="Nguyen H.D.T."/>
            <person name="van Gent-Pelzer M.P.E."/>
            <person name="Joly D.L."/>
            <person name="van de Geest H.C."/>
            <person name="Bonants P.J.M."/>
            <person name="Smith D.S."/>
            <person name="Levesque C.A."/>
            <person name="van der Lee T.A.J."/>
        </authorList>
    </citation>
    <scope>NUCLEOTIDE SEQUENCE [LARGE SCALE GENOMIC DNA]</scope>
    <source>
        <strain evidence="11 12">CBS 675.73</strain>
    </source>
</reference>
<dbReference type="PRINTS" id="PR00171">
    <property type="entry name" value="SUGRTRNSPORT"/>
</dbReference>
<feature type="transmembrane region" description="Helical" evidence="9">
    <location>
        <begin position="7"/>
        <end position="33"/>
    </location>
</feature>
<evidence type="ECO:0000256" key="2">
    <source>
        <dbReference type="ARBA" id="ARBA00010992"/>
    </source>
</evidence>
<evidence type="ECO:0000256" key="3">
    <source>
        <dbReference type="ARBA" id="ARBA00022448"/>
    </source>
</evidence>
<dbReference type="GO" id="GO:0016020">
    <property type="term" value="C:membrane"/>
    <property type="evidence" value="ECO:0007669"/>
    <property type="project" value="UniProtKB-SubCell"/>
</dbReference>
<dbReference type="EMBL" id="QEAP01001134">
    <property type="protein sequence ID" value="TPX51209.1"/>
    <property type="molecule type" value="Genomic_DNA"/>
</dbReference>
<dbReference type="InterPro" id="IPR050360">
    <property type="entry name" value="MFS_Sugar_Transporters"/>
</dbReference>
<evidence type="ECO:0000313" key="11">
    <source>
        <dbReference type="EMBL" id="TPX51209.1"/>
    </source>
</evidence>
<feature type="transmembrane region" description="Helical" evidence="9">
    <location>
        <begin position="92"/>
        <end position="112"/>
    </location>
</feature>
<gene>
    <name evidence="11" type="ORF">CcCBS67573_g10047</name>
</gene>
<keyword evidence="4 9" id="KW-0812">Transmembrane</keyword>
<dbReference type="InterPro" id="IPR003663">
    <property type="entry name" value="Sugar/inositol_transpt"/>
</dbReference>
<evidence type="ECO:0000256" key="8">
    <source>
        <dbReference type="SAM" id="MobiDB-lite"/>
    </source>
</evidence>
<organism evidence="11 12">
    <name type="scientific">Chytriomyces confervae</name>
    <dbReference type="NCBI Taxonomy" id="246404"/>
    <lineage>
        <taxon>Eukaryota</taxon>
        <taxon>Fungi</taxon>
        <taxon>Fungi incertae sedis</taxon>
        <taxon>Chytridiomycota</taxon>
        <taxon>Chytridiomycota incertae sedis</taxon>
        <taxon>Chytridiomycetes</taxon>
        <taxon>Chytridiales</taxon>
        <taxon>Chytriomycetaceae</taxon>
        <taxon>Chytriomyces</taxon>
    </lineage>
</organism>
<dbReference type="GO" id="GO:0005351">
    <property type="term" value="F:carbohydrate:proton symporter activity"/>
    <property type="evidence" value="ECO:0007669"/>
    <property type="project" value="TreeGrafter"/>
</dbReference>
<dbReference type="AlphaFoldDB" id="A0A507DHP0"/>
<keyword evidence="5 9" id="KW-1133">Transmembrane helix</keyword>
<dbReference type="Proteomes" id="UP000320333">
    <property type="component" value="Unassembled WGS sequence"/>
</dbReference>
<feature type="transmembrane region" description="Helical" evidence="9">
    <location>
        <begin position="189"/>
        <end position="208"/>
    </location>
</feature>
<feature type="transmembrane region" description="Helical" evidence="9">
    <location>
        <begin position="349"/>
        <end position="371"/>
    </location>
</feature>
<evidence type="ECO:0000256" key="4">
    <source>
        <dbReference type="ARBA" id="ARBA00022692"/>
    </source>
</evidence>
<dbReference type="InterPro" id="IPR005829">
    <property type="entry name" value="Sugar_transporter_CS"/>
</dbReference>
<dbReference type="SUPFAM" id="SSF103473">
    <property type="entry name" value="MFS general substrate transporter"/>
    <property type="match status" value="1"/>
</dbReference>
<dbReference type="PANTHER" id="PTHR48022:SF2">
    <property type="entry name" value="PLASTIDIC GLUCOSE TRANSPORTER 4"/>
    <property type="match status" value="1"/>
</dbReference>
<dbReference type="OrthoDB" id="4044674at2759"/>
<feature type="transmembrane region" description="Helical" evidence="9">
    <location>
        <begin position="118"/>
        <end position="140"/>
    </location>
</feature>
<feature type="domain" description="Major facilitator superfamily (MFS) profile" evidence="10">
    <location>
        <begin position="11"/>
        <end position="471"/>
    </location>
</feature>
<feature type="region of interest" description="Disordered" evidence="8">
    <location>
        <begin position="492"/>
        <end position="511"/>
    </location>
</feature>
<name>A0A507DHP0_9FUNG</name>
<comment type="caution">
    <text evidence="11">The sequence shown here is derived from an EMBL/GenBank/DDBJ whole genome shotgun (WGS) entry which is preliminary data.</text>
</comment>
<evidence type="ECO:0000313" key="12">
    <source>
        <dbReference type="Proteomes" id="UP000320333"/>
    </source>
</evidence>